<protein>
    <submittedName>
        <fullName evidence="3">Uncharacterized protein</fullName>
    </submittedName>
</protein>
<feature type="region of interest" description="Disordered" evidence="1">
    <location>
        <begin position="145"/>
        <end position="169"/>
    </location>
</feature>
<evidence type="ECO:0000313" key="4">
    <source>
        <dbReference type="Proteomes" id="UP001432074"/>
    </source>
</evidence>
<keyword evidence="2" id="KW-1133">Transmembrane helix</keyword>
<feature type="compositionally biased region" description="Basic and acidic residues" evidence="1">
    <location>
        <begin position="158"/>
        <end position="169"/>
    </location>
</feature>
<keyword evidence="2" id="KW-0812">Transmembrane</keyword>
<evidence type="ECO:0000256" key="2">
    <source>
        <dbReference type="SAM" id="Phobius"/>
    </source>
</evidence>
<keyword evidence="4" id="KW-1185">Reference proteome</keyword>
<gene>
    <name evidence="3" type="ORF">V2E25_01350</name>
</gene>
<evidence type="ECO:0000313" key="3">
    <source>
        <dbReference type="EMBL" id="WVN22227.1"/>
    </source>
</evidence>
<reference evidence="3" key="1">
    <citation type="submission" date="2024-01" db="EMBL/GenBank/DDBJ databases">
        <title>Complete genome sequence of Mycoplasma arginini type strain G 230.</title>
        <authorList>
            <person name="Spergser J."/>
        </authorList>
    </citation>
    <scope>NUCLEOTIDE SEQUENCE</scope>
    <source>
        <strain evidence="3">NCTC 10129</strain>
    </source>
</reference>
<organism evidence="3 4">
    <name type="scientific">Mycoplasmopsis arginini</name>
    <name type="common">Mycoplasma arginini</name>
    <dbReference type="NCBI Taxonomy" id="2094"/>
    <lineage>
        <taxon>Bacteria</taxon>
        <taxon>Bacillati</taxon>
        <taxon>Mycoplasmatota</taxon>
        <taxon>Mycoplasmoidales</taxon>
        <taxon>Metamycoplasmataceae</taxon>
        <taxon>Mycoplasmopsis</taxon>
    </lineage>
</organism>
<accession>A0ABZ2AMU4</accession>
<feature type="transmembrane region" description="Helical" evidence="2">
    <location>
        <begin position="62"/>
        <end position="84"/>
    </location>
</feature>
<sequence length="194" mass="22253">MKTAIYSKKTKVLKIGLQVLLFLVFSAIALGITYFVFNLKKSSLPTNSKTLIDYLFSKLETLLLSLFVTFFVFRLTWMITFAFLKNQFLSDWVSSKPTPRHSKWFVMAVQEDTSIKVSTQQLDIKSKSISQAKIQPSLILDSKKSDENQISSFSSSTLDKESKENDFLEKETLHQEKMISDLLNENQLDSKAQN</sequence>
<proteinExistence type="predicted"/>
<keyword evidence="2" id="KW-0472">Membrane</keyword>
<dbReference type="RefSeq" id="WP_129694559.1">
    <property type="nucleotide sequence ID" value="NZ_CP143577.1"/>
</dbReference>
<name>A0ABZ2AMU4_MYCAR</name>
<feature type="compositionally biased region" description="Polar residues" evidence="1">
    <location>
        <begin position="148"/>
        <end position="157"/>
    </location>
</feature>
<dbReference type="Proteomes" id="UP001432074">
    <property type="component" value="Chromosome"/>
</dbReference>
<feature type="transmembrane region" description="Helical" evidence="2">
    <location>
        <begin position="12"/>
        <end position="37"/>
    </location>
</feature>
<evidence type="ECO:0000256" key="1">
    <source>
        <dbReference type="SAM" id="MobiDB-lite"/>
    </source>
</evidence>
<dbReference type="EMBL" id="CP143577">
    <property type="protein sequence ID" value="WVN22227.1"/>
    <property type="molecule type" value="Genomic_DNA"/>
</dbReference>